<dbReference type="EMBL" id="JACEIK010001123">
    <property type="protein sequence ID" value="MCD7466233.1"/>
    <property type="molecule type" value="Genomic_DNA"/>
</dbReference>
<gene>
    <name evidence="2" type="ORF">HAX54_002763</name>
</gene>
<accession>A0ABS8T5J8</accession>
<dbReference type="InterPro" id="IPR009003">
    <property type="entry name" value="Peptidase_S1_PA"/>
</dbReference>
<dbReference type="SUPFAM" id="SSF50494">
    <property type="entry name" value="Trypsin-like serine proteases"/>
    <property type="match status" value="1"/>
</dbReference>
<organism evidence="2 3">
    <name type="scientific">Datura stramonium</name>
    <name type="common">Jimsonweed</name>
    <name type="synonym">Common thornapple</name>
    <dbReference type="NCBI Taxonomy" id="4076"/>
    <lineage>
        <taxon>Eukaryota</taxon>
        <taxon>Viridiplantae</taxon>
        <taxon>Streptophyta</taxon>
        <taxon>Embryophyta</taxon>
        <taxon>Tracheophyta</taxon>
        <taxon>Spermatophyta</taxon>
        <taxon>Magnoliopsida</taxon>
        <taxon>eudicotyledons</taxon>
        <taxon>Gunneridae</taxon>
        <taxon>Pentapetalae</taxon>
        <taxon>asterids</taxon>
        <taxon>lamiids</taxon>
        <taxon>Solanales</taxon>
        <taxon>Solanaceae</taxon>
        <taxon>Solanoideae</taxon>
        <taxon>Datureae</taxon>
        <taxon>Datura</taxon>
    </lineage>
</organism>
<protein>
    <recommendedName>
        <fullName evidence="1">Peptidase S1 domain-containing protein</fullName>
    </recommendedName>
</protein>
<dbReference type="Proteomes" id="UP000823775">
    <property type="component" value="Unassembled WGS sequence"/>
</dbReference>
<feature type="domain" description="Peptidase S1" evidence="1">
    <location>
        <begin position="4"/>
        <end position="46"/>
    </location>
</feature>
<dbReference type="PANTHER" id="PTHR22939:SF125">
    <property type="entry name" value="PROTEASE DO-LIKE 14-RELATED"/>
    <property type="match status" value="1"/>
</dbReference>
<evidence type="ECO:0000313" key="2">
    <source>
        <dbReference type="EMBL" id="MCD7466233.1"/>
    </source>
</evidence>
<reference evidence="2 3" key="1">
    <citation type="journal article" date="2021" name="BMC Genomics">
        <title>Datura genome reveals duplications of psychoactive alkaloid biosynthetic genes and high mutation rate following tissue culture.</title>
        <authorList>
            <person name="Rajewski A."/>
            <person name="Carter-House D."/>
            <person name="Stajich J."/>
            <person name="Litt A."/>
        </authorList>
    </citation>
    <scope>NUCLEOTIDE SEQUENCE [LARGE SCALE GENOMIC DNA]</scope>
    <source>
        <strain evidence="2">AR-01</strain>
    </source>
</reference>
<evidence type="ECO:0000313" key="3">
    <source>
        <dbReference type="Proteomes" id="UP000823775"/>
    </source>
</evidence>
<dbReference type="PANTHER" id="PTHR22939">
    <property type="entry name" value="SERINE PROTEASE FAMILY S1C HTRA-RELATED"/>
    <property type="match status" value="1"/>
</dbReference>
<keyword evidence="3" id="KW-1185">Reference proteome</keyword>
<evidence type="ECO:0000259" key="1">
    <source>
        <dbReference type="Pfam" id="PF00089"/>
    </source>
</evidence>
<dbReference type="Gene3D" id="2.40.10.10">
    <property type="entry name" value="Trypsin-like serine proteases"/>
    <property type="match status" value="1"/>
</dbReference>
<proteinExistence type="predicted"/>
<dbReference type="Pfam" id="PF00089">
    <property type="entry name" value="Trypsin"/>
    <property type="match status" value="1"/>
</dbReference>
<dbReference type="InterPro" id="IPR043504">
    <property type="entry name" value="Peptidase_S1_PA_chymotrypsin"/>
</dbReference>
<sequence>MQSHEGNSGGPLVNVDGEVIGVSIMKVLAADGLGFAVPIDSVTKIIDHFKKRGRVIRPWLGLKMLDLNDMVVAQLQERDPSFPKINKGVLVSMAVAPQCCVDWRNMYYHSRSHLGNILSMVRWVFNPTSYPVVMGLQPSRLTLHRHVVSGNYHVDNTLRSSKWCSQNHFIPYGLLAPFSVIFNHVALGP</sequence>
<dbReference type="InterPro" id="IPR001254">
    <property type="entry name" value="Trypsin_dom"/>
</dbReference>
<name>A0ABS8T5J8_DATST</name>
<comment type="caution">
    <text evidence="2">The sequence shown here is derived from an EMBL/GenBank/DDBJ whole genome shotgun (WGS) entry which is preliminary data.</text>
</comment>